<dbReference type="GO" id="GO:0003676">
    <property type="term" value="F:nucleic acid binding"/>
    <property type="evidence" value="ECO:0007669"/>
    <property type="project" value="InterPro"/>
</dbReference>
<dbReference type="Proteomes" id="UP000694240">
    <property type="component" value="Chromosome 13"/>
</dbReference>
<dbReference type="InterPro" id="IPR040256">
    <property type="entry name" value="At4g02000-like"/>
</dbReference>
<dbReference type="AlphaFoldDB" id="A0A8T1XMM5"/>
<gene>
    <name evidence="4" type="ORF">ISN45_Aa08g011310</name>
</gene>
<dbReference type="InterPro" id="IPR002156">
    <property type="entry name" value="RNaseH_domain"/>
</dbReference>
<dbReference type="GO" id="GO:0004523">
    <property type="term" value="F:RNA-DNA hybrid ribonuclease activity"/>
    <property type="evidence" value="ECO:0007669"/>
    <property type="project" value="InterPro"/>
</dbReference>
<organism evidence="4 5">
    <name type="scientific">Arabidopsis thaliana x Arabidopsis arenosa</name>
    <dbReference type="NCBI Taxonomy" id="1240361"/>
    <lineage>
        <taxon>Eukaryota</taxon>
        <taxon>Viridiplantae</taxon>
        <taxon>Streptophyta</taxon>
        <taxon>Embryophyta</taxon>
        <taxon>Tracheophyta</taxon>
        <taxon>Spermatophyta</taxon>
        <taxon>Magnoliopsida</taxon>
        <taxon>eudicotyledons</taxon>
        <taxon>Gunneridae</taxon>
        <taxon>Pentapetalae</taxon>
        <taxon>rosids</taxon>
        <taxon>malvids</taxon>
        <taxon>Brassicales</taxon>
        <taxon>Brassicaceae</taxon>
        <taxon>Camelineae</taxon>
        <taxon>Arabidopsis</taxon>
    </lineage>
</organism>
<evidence type="ECO:0000313" key="4">
    <source>
        <dbReference type="EMBL" id="KAG7533504.1"/>
    </source>
</evidence>
<feature type="domain" description="DUF4283" evidence="2">
    <location>
        <begin position="33"/>
        <end position="111"/>
    </location>
</feature>
<protein>
    <recommendedName>
        <fullName evidence="6">DUF4283 domain-containing protein</fullName>
    </recommendedName>
</protein>
<dbReference type="EMBL" id="JAEFBK010000013">
    <property type="protein sequence ID" value="KAG7533504.1"/>
    <property type="molecule type" value="Genomic_DNA"/>
</dbReference>
<sequence length="579" mass="66434">MSSAMDKALMAMSLEEEEEILFDMPNLPEFMSMERNVLSLVGRTLNPSCQSMKNLIRDMPRKWQKPGRMRGFALSSERFQFIFFNEHDLQEVLDKGSHTYNDWSLAVDRWYEVPPPNYLQIIPFWVQIWNMPINFYIVPAITTLGELIGEVKVVAFDPNRPHYLEFVCVKVLFDVSRPLHRSKVVNLPQGGTITVRFQYERVQKRCYECQRITHEKNYCPILIKRREDLVAARRSGNPIPKPPKAIFLKESDPLYGILREDQYMVVNNNEDWQIKAYRVRKSVSEVEKDPITKKMVMQLESPPVVQLQANKGKGVIFDYIDSDPGSMPKATVSSSQLLHPSALTSSVERNWLMDSESLKASEDPGKCFSTIESAQKVREDWLEWMEAQKIEAEEESGLGNGLSGLGGSERSMAVGWIAPPINWLKCNVATSWSKKNKFDGCAWVLRDHVGKVLLHSRCALTGSLVKQEAQFKGLLWGIERMWFHRVEKVVFALQEEFLVNAVSRPAAWPSFRYQSMVLVQVLSSFRSWKILLENSSSNRGTFLIAKSVTDDCRLQSYVVVCHPAWVDGVFNEERISSSD</sequence>
<comment type="caution">
    <text evidence="4">The sequence shown here is derived from an EMBL/GenBank/DDBJ whole genome shotgun (WGS) entry which is preliminary data.</text>
</comment>
<dbReference type="Pfam" id="PF14111">
    <property type="entry name" value="DUF4283"/>
    <property type="match status" value="1"/>
</dbReference>
<proteinExistence type="predicted"/>
<name>A0A8T1XMM5_9BRAS</name>
<evidence type="ECO:0000259" key="1">
    <source>
        <dbReference type="Pfam" id="PF13456"/>
    </source>
</evidence>
<dbReference type="InterPro" id="IPR025558">
    <property type="entry name" value="DUF4283"/>
</dbReference>
<dbReference type="PANTHER" id="PTHR31286">
    <property type="entry name" value="GLYCINE-RICH CELL WALL STRUCTURAL PROTEIN 1.8-LIKE"/>
    <property type="match status" value="1"/>
</dbReference>
<evidence type="ECO:0000259" key="3">
    <source>
        <dbReference type="Pfam" id="PF14392"/>
    </source>
</evidence>
<dbReference type="PANTHER" id="PTHR31286:SF178">
    <property type="entry name" value="DUF4283 DOMAIN-CONTAINING PROTEIN"/>
    <property type="match status" value="1"/>
</dbReference>
<feature type="domain" description="Zinc knuckle CX2CX4HX4C" evidence="3">
    <location>
        <begin position="173"/>
        <end position="220"/>
    </location>
</feature>
<feature type="domain" description="RNase H type-1" evidence="1">
    <location>
        <begin position="427"/>
        <end position="539"/>
    </location>
</feature>
<keyword evidence="5" id="KW-1185">Reference proteome</keyword>
<dbReference type="Pfam" id="PF13456">
    <property type="entry name" value="RVT_3"/>
    <property type="match status" value="1"/>
</dbReference>
<dbReference type="InterPro" id="IPR025836">
    <property type="entry name" value="Zn_knuckle_CX2CX4HX4C"/>
</dbReference>
<evidence type="ECO:0000313" key="5">
    <source>
        <dbReference type="Proteomes" id="UP000694240"/>
    </source>
</evidence>
<dbReference type="Pfam" id="PF14392">
    <property type="entry name" value="zf-CCHC_4"/>
    <property type="match status" value="1"/>
</dbReference>
<accession>A0A8T1XMM5</accession>
<evidence type="ECO:0000259" key="2">
    <source>
        <dbReference type="Pfam" id="PF14111"/>
    </source>
</evidence>
<evidence type="ECO:0008006" key="6">
    <source>
        <dbReference type="Google" id="ProtNLM"/>
    </source>
</evidence>
<reference evidence="4 5" key="1">
    <citation type="submission" date="2020-12" db="EMBL/GenBank/DDBJ databases">
        <title>Concerted genomic and epigenomic changes stabilize Arabidopsis allopolyploids.</title>
        <authorList>
            <person name="Chen Z."/>
        </authorList>
    </citation>
    <scope>NUCLEOTIDE SEQUENCE [LARGE SCALE GENOMIC DNA]</scope>
    <source>
        <strain evidence="4">Allo738</strain>
        <tissue evidence="4">Leaf</tissue>
    </source>
</reference>